<keyword evidence="13 15" id="KW-0472">Membrane</keyword>
<sequence length="631" mass="70483">MKWSGFSLNNQPIRYKLIIHFLLIGILPAIGLGVLIDWTASRIIERQVNDYTIQMIGKVNDSLEHYVENAQNMTYLISFDPNVNRFMEHDTYDEMTIRTFMTGFTTLHTEVAGIVIVNNKGDYISNEMYVRSTKSLTEDDWYKQAVQSKGIFRIIGHPSGRNLASHVDYQDSEVVSFVRAVVDPITQEVKGVIMIDVKLRVFAETVKDVRLGKSGYLMVVDDNGDTIYAPDHPLLQTLPERPVEDGNSVTSSGTYSAKVEGRSLQFIYRTSPFTNWMTVGVFPSNEPVSEMREIRFYVVSFAFLICLFGITASYYLSHSMSRPIGQLMSFMQKAESGDLTIRYWGDRQDEVGKLGRSFNLMLAQINRLLTLTEVQERQKREAELRSLQAHIKPHFLYNTLDTIQWMARRRNADDVADVVGSLSKLFRIGLNRGSDMIPLAEEFEHISSYMNIQQTRYSGKISFKVSLDPAVGDLYVLKLMLQPLVENAIYHGVKERRGPGEIDVSAKEEDGAVMLRVADDGAGIPPDRLARLLHKLESVHDGGSPDGIGVQRDAYGKSPGKPEVDVLLGGSSQGGGSASSGGEGGSGYGMMNVQARVRIAFGDAYGVTIQSELGQGTVVTIRHPIIRYLDK</sequence>
<keyword evidence="5" id="KW-0597">Phosphoprotein</keyword>
<keyword evidence="12" id="KW-0902">Two-component regulatory system</keyword>
<evidence type="ECO:0000256" key="6">
    <source>
        <dbReference type="ARBA" id="ARBA00022679"/>
    </source>
</evidence>
<keyword evidence="8" id="KW-0547">Nucleotide-binding</keyword>
<evidence type="ECO:0000256" key="1">
    <source>
        <dbReference type="ARBA" id="ARBA00000085"/>
    </source>
</evidence>
<comment type="subcellular location">
    <subcellularLocation>
        <location evidence="2">Cell membrane</location>
        <topology evidence="2">Multi-pass membrane protein</topology>
    </subcellularLocation>
</comment>
<dbReference type="InterPro" id="IPR003660">
    <property type="entry name" value="HAMP_dom"/>
</dbReference>
<dbReference type="CDD" id="cd18773">
    <property type="entry name" value="PDC1_HK_sensor"/>
    <property type="match status" value="1"/>
</dbReference>
<name>A0A2V2YGX1_9BACL</name>
<evidence type="ECO:0000256" key="3">
    <source>
        <dbReference type="ARBA" id="ARBA00012438"/>
    </source>
</evidence>
<reference evidence="18 19" key="1">
    <citation type="submission" date="2018-05" db="EMBL/GenBank/DDBJ databases">
        <title>Genomic Encyclopedia of Type Strains, Phase III (KMG-III): the genomes of soil and plant-associated and newly described type strains.</title>
        <authorList>
            <person name="Whitman W."/>
        </authorList>
    </citation>
    <scope>NUCLEOTIDE SEQUENCE [LARGE SCALE GENOMIC DNA]</scope>
    <source>
        <strain evidence="18 19">CECT 5696</strain>
    </source>
</reference>
<proteinExistence type="predicted"/>
<dbReference type="Pfam" id="PF02518">
    <property type="entry name" value="HATPase_c"/>
    <property type="match status" value="1"/>
</dbReference>
<dbReference type="GO" id="GO:0005886">
    <property type="term" value="C:plasma membrane"/>
    <property type="evidence" value="ECO:0007669"/>
    <property type="project" value="UniProtKB-SubCell"/>
</dbReference>
<evidence type="ECO:0000256" key="12">
    <source>
        <dbReference type="ARBA" id="ARBA00023012"/>
    </source>
</evidence>
<dbReference type="InterPro" id="IPR003594">
    <property type="entry name" value="HATPase_dom"/>
</dbReference>
<dbReference type="Pfam" id="PF02743">
    <property type="entry name" value="dCache_1"/>
    <property type="match status" value="1"/>
</dbReference>
<dbReference type="Gene3D" id="6.10.340.10">
    <property type="match status" value="1"/>
</dbReference>
<dbReference type="AlphaFoldDB" id="A0A2V2YGX1"/>
<protein>
    <recommendedName>
        <fullName evidence="3">histidine kinase</fullName>
        <ecNumber evidence="3">2.7.13.3</ecNumber>
    </recommendedName>
</protein>
<dbReference type="InterPro" id="IPR004358">
    <property type="entry name" value="Sig_transdc_His_kin-like_C"/>
</dbReference>
<evidence type="ECO:0000256" key="8">
    <source>
        <dbReference type="ARBA" id="ARBA00022741"/>
    </source>
</evidence>
<keyword evidence="10" id="KW-0067">ATP-binding</keyword>
<dbReference type="Gene3D" id="3.30.450.20">
    <property type="entry name" value="PAS domain"/>
    <property type="match status" value="2"/>
</dbReference>
<dbReference type="OrthoDB" id="9776552at2"/>
<keyword evidence="19" id="KW-1185">Reference proteome</keyword>
<feature type="region of interest" description="Disordered" evidence="14">
    <location>
        <begin position="561"/>
        <end position="584"/>
    </location>
</feature>
<evidence type="ECO:0000256" key="13">
    <source>
        <dbReference type="ARBA" id="ARBA00023136"/>
    </source>
</evidence>
<keyword evidence="7 15" id="KW-0812">Transmembrane</keyword>
<evidence type="ECO:0000256" key="4">
    <source>
        <dbReference type="ARBA" id="ARBA00022475"/>
    </source>
</evidence>
<dbReference type="Pfam" id="PF00672">
    <property type="entry name" value="HAMP"/>
    <property type="match status" value="1"/>
</dbReference>
<dbReference type="InterPro" id="IPR033479">
    <property type="entry name" value="dCache_1"/>
</dbReference>
<keyword evidence="4" id="KW-1003">Cell membrane</keyword>
<feature type="transmembrane region" description="Helical" evidence="15">
    <location>
        <begin position="296"/>
        <end position="316"/>
    </location>
</feature>
<keyword evidence="11 15" id="KW-1133">Transmembrane helix</keyword>
<dbReference type="PANTHER" id="PTHR34220:SF7">
    <property type="entry name" value="SENSOR HISTIDINE KINASE YPDA"/>
    <property type="match status" value="1"/>
</dbReference>
<evidence type="ECO:0000256" key="14">
    <source>
        <dbReference type="SAM" id="MobiDB-lite"/>
    </source>
</evidence>
<dbReference type="PROSITE" id="PS50109">
    <property type="entry name" value="HIS_KIN"/>
    <property type="match status" value="1"/>
</dbReference>
<dbReference type="RefSeq" id="WP_110047136.1">
    <property type="nucleotide sequence ID" value="NZ_CP054612.1"/>
</dbReference>
<dbReference type="InterPro" id="IPR036890">
    <property type="entry name" value="HATPase_C_sf"/>
</dbReference>
<gene>
    <name evidence="18" type="ORF">DFQ01_13669</name>
</gene>
<evidence type="ECO:0000256" key="15">
    <source>
        <dbReference type="SAM" id="Phobius"/>
    </source>
</evidence>
<dbReference type="SUPFAM" id="SSF55874">
    <property type="entry name" value="ATPase domain of HSP90 chaperone/DNA topoisomerase II/histidine kinase"/>
    <property type="match status" value="1"/>
</dbReference>
<evidence type="ECO:0000256" key="7">
    <source>
        <dbReference type="ARBA" id="ARBA00022692"/>
    </source>
</evidence>
<dbReference type="InterPro" id="IPR010559">
    <property type="entry name" value="Sig_transdc_His_kin_internal"/>
</dbReference>
<evidence type="ECO:0000313" key="19">
    <source>
        <dbReference type="Proteomes" id="UP000246635"/>
    </source>
</evidence>
<accession>A0A2V2YGX1</accession>
<evidence type="ECO:0000256" key="11">
    <source>
        <dbReference type="ARBA" id="ARBA00022989"/>
    </source>
</evidence>
<dbReference type="Pfam" id="PF06580">
    <property type="entry name" value="His_kinase"/>
    <property type="match status" value="1"/>
</dbReference>
<evidence type="ECO:0000313" key="18">
    <source>
        <dbReference type="EMBL" id="PWV92123.1"/>
    </source>
</evidence>
<dbReference type="SMART" id="SM00304">
    <property type="entry name" value="HAMP"/>
    <property type="match status" value="1"/>
</dbReference>
<dbReference type="InterPro" id="IPR005467">
    <property type="entry name" value="His_kinase_dom"/>
</dbReference>
<organism evidence="18 19">
    <name type="scientific">Paenibacillus cellulosilyticus</name>
    <dbReference type="NCBI Taxonomy" id="375489"/>
    <lineage>
        <taxon>Bacteria</taxon>
        <taxon>Bacillati</taxon>
        <taxon>Bacillota</taxon>
        <taxon>Bacilli</taxon>
        <taxon>Bacillales</taxon>
        <taxon>Paenibacillaceae</taxon>
        <taxon>Paenibacillus</taxon>
    </lineage>
</organism>
<dbReference type="GO" id="GO:0000155">
    <property type="term" value="F:phosphorelay sensor kinase activity"/>
    <property type="evidence" value="ECO:0007669"/>
    <property type="project" value="InterPro"/>
</dbReference>
<dbReference type="CDD" id="cd06225">
    <property type="entry name" value="HAMP"/>
    <property type="match status" value="1"/>
</dbReference>
<comment type="caution">
    <text evidence="18">The sequence shown here is derived from an EMBL/GenBank/DDBJ whole genome shotgun (WGS) entry which is preliminary data.</text>
</comment>
<keyword evidence="6" id="KW-0808">Transferase</keyword>
<dbReference type="GO" id="GO:0005524">
    <property type="term" value="F:ATP binding"/>
    <property type="evidence" value="ECO:0007669"/>
    <property type="project" value="UniProtKB-KW"/>
</dbReference>
<dbReference type="PRINTS" id="PR00344">
    <property type="entry name" value="BCTRLSENSOR"/>
</dbReference>
<evidence type="ECO:0000256" key="10">
    <source>
        <dbReference type="ARBA" id="ARBA00022840"/>
    </source>
</evidence>
<dbReference type="PANTHER" id="PTHR34220">
    <property type="entry name" value="SENSOR HISTIDINE KINASE YPDA"/>
    <property type="match status" value="1"/>
</dbReference>
<keyword evidence="9 18" id="KW-0418">Kinase</keyword>
<dbReference type="InterPro" id="IPR050640">
    <property type="entry name" value="Bact_2-comp_sensor_kinase"/>
</dbReference>
<comment type="catalytic activity">
    <reaction evidence="1">
        <text>ATP + protein L-histidine = ADP + protein N-phospho-L-histidine.</text>
        <dbReference type="EC" id="2.7.13.3"/>
    </reaction>
</comment>
<dbReference type="SMART" id="SM00387">
    <property type="entry name" value="HATPase_c"/>
    <property type="match status" value="1"/>
</dbReference>
<evidence type="ECO:0000259" key="17">
    <source>
        <dbReference type="PROSITE" id="PS50885"/>
    </source>
</evidence>
<dbReference type="EMBL" id="QGTQ01000036">
    <property type="protein sequence ID" value="PWV92123.1"/>
    <property type="molecule type" value="Genomic_DNA"/>
</dbReference>
<dbReference type="Proteomes" id="UP000246635">
    <property type="component" value="Unassembled WGS sequence"/>
</dbReference>
<evidence type="ECO:0000256" key="5">
    <source>
        <dbReference type="ARBA" id="ARBA00022553"/>
    </source>
</evidence>
<dbReference type="SUPFAM" id="SSF158472">
    <property type="entry name" value="HAMP domain-like"/>
    <property type="match status" value="1"/>
</dbReference>
<evidence type="ECO:0000256" key="2">
    <source>
        <dbReference type="ARBA" id="ARBA00004651"/>
    </source>
</evidence>
<evidence type="ECO:0000259" key="16">
    <source>
        <dbReference type="PROSITE" id="PS50109"/>
    </source>
</evidence>
<dbReference type="CDD" id="cd12912">
    <property type="entry name" value="PDC2_MCP_like"/>
    <property type="match status" value="1"/>
</dbReference>
<dbReference type="EC" id="2.7.13.3" evidence="3"/>
<feature type="domain" description="HAMP" evidence="17">
    <location>
        <begin position="318"/>
        <end position="370"/>
    </location>
</feature>
<feature type="compositionally biased region" description="Gly residues" evidence="14">
    <location>
        <begin position="571"/>
        <end position="584"/>
    </location>
</feature>
<feature type="transmembrane region" description="Helical" evidence="15">
    <location>
        <begin position="17"/>
        <end position="36"/>
    </location>
</feature>
<dbReference type="PROSITE" id="PS50885">
    <property type="entry name" value="HAMP"/>
    <property type="match status" value="1"/>
</dbReference>
<evidence type="ECO:0000256" key="9">
    <source>
        <dbReference type="ARBA" id="ARBA00022777"/>
    </source>
</evidence>
<dbReference type="Gene3D" id="3.30.565.10">
    <property type="entry name" value="Histidine kinase-like ATPase, C-terminal domain"/>
    <property type="match status" value="1"/>
</dbReference>
<feature type="domain" description="Histidine kinase" evidence="16">
    <location>
        <begin position="472"/>
        <end position="627"/>
    </location>
</feature>